<gene>
    <name evidence="9" type="ORF">SCF082_LOCUS37063</name>
</gene>
<evidence type="ECO:0000256" key="1">
    <source>
        <dbReference type="ARBA" id="ARBA00004370"/>
    </source>
</evidence>
<dbReference type="Gene3D" id="2.40.70.10">
    <property type="entry name" value="Acid Proteases"/>
    <property type="match status" value="1"/>
</dbReference>
<protein>
    <submittedName>
        <fullName evidence="9">Catechol O-methyltransferase A</fullName>
    </submittedName>
</protein>
<feature type="repeat" description="PPR" evidence="6">
    <location>
        <begin position="414"/>
        <end position="448"/>
    </location>
</feature>
<dbReference type="InterPro" id="IPR023352">
    <property type="entry name" value="MAPEG-like_dom_sf"/>
</dbReference>
<dbReference type="Proteomes" id="UP001642464">
    <property type="component" value="Unassembled WGS sequence"/>
</dbReference>
<dbReference type="PANTHER" id="PTHR47447:SF17">
    <property type="entry name" value="OS12G0638900 PROTEIN"/>
    <property type="match status" value="1"/>
</dbReference>
<reference evidence="9 10" key="1">
    <citation type="submission" date="2024-02" db="EMBL/GenBank/DDBJ databases">
        <authorList>
            <person name="Chen Y."/>
            <person name="Shah S."/>
            <person name="Dougan E. K."/>
            <person name="Thang M."/>
            <person name="Chan C."/>
        </authorList>
    </citation>
    <scope>NUCLEOTIDE SEQUENCE [LARGE SCALE GENOMIC DNA]</scope>
</reference>
<feature type="region of interest" description="Disordered" evidence="7">
    <location>
        <begin position="1031"/>
        <end position="1060"/>
    </location>
</feature>
<dbReference type="Gene3D" id="1.25.40.10">
    <property type="entry name" value="Tetratricopeptide repeat domain"/>
    <property type="match status" value="3"/>
</dbReference>
<comment type="caution">
    <text evidence="9">The sequence shown here is derived from an EMBL/GenBank/DDBJ whole genome shotgun (WGS) entry which is preliminary data.</text>
</comment>
<evidence type="ECO:0000256" key="6">
    <source>
        <dbReference type="PROSITE-ProRule" id="PRU00708"/>
    </source>
</evidence>
<evidence type="ECO:0000256" key="3">
    <source>
        <dbReference type="ARBA" id="ARBA00022737"/>
    </source>
</evidence>
<keyword evidence="4 8" id="KW-1133">Transmembrane helix</keyword>
<feature type="transmembrane region" description="Helical" evidence="8">
    <location>
        <begin position="1226"/>
        <end position="1243"/>
    </location>
</feature>
<dbReference type="NCBIfam" id="TIGR00756">
    <property type="entry name" value="PPR"/>
    <property type="match status" value="2"/>
</dbReference>
<keyword evidence="10" id="KW-1185">Reference proteome</keyword>
<sequence length="1993" mass="218401">MAAAFVVSRLHTASGKALTLSPPVGAEEALVDLQRRAAYALGVGLLQVRLLGKTGELAGNRVGDAVDADDVDTLSVLLQPPLRAYRHQLLGAWKRCGFSRLCRVKFPASSGVDVNMMPFIMGDPKSLPSNLQSYWPMIEACRLPKKELGKVGFLTVQESDVSPGASQRRQGLHLETPGVLMSEGRMLLTTARWGGGRLFERYQKKKVPWLRLLQHSDGELSESAEASGSPSSLPVYELDEPPVAEAEEAELSELSEDAGYPIWAHKRFEGGIYTASSIAGSTRFWNLRFNDPEEICGALGDLEHLRPVLGPGEFSEADTLYWMSDCTPHESVALDSAAHRQYFRLVTSSVSAWYPQHSTENPLGIKVDPKITRIVPGDKFEELHRMQGTPCEKVDDTAEKGQISTLVDRMPKPDTVSFNTAMSACGKAKRWEDALALFYAMPGPASDTVSLNTLMSAFARGGEWTKALMLFDLAQLGLKPRETAGEVLRRGRLSLSVDVYTITSVISACATASQWREALQLMKESLSSQALSQSCRAGVAMARRQSIRSDHLSCHSVTSACAEASQWQLALSLAKSRPSTVACSAAITAATTPGRPWPRGEHRPIALQLFAEMPALQLQRDVVCHGAATWMGHREGPSAMGQVLGLPGCSGMGLDILEDPGPLRLPNLARSPGDAGADDQRGPPAERDLLQLGRSERPSAVRPAAFRKVKHGAVIALCDAWEAALKLLALAREAAVQASEAGYGAAIRSCEASGQWACALQLLQSMSSERLDATNSAAAAMAVCSSAGRWEEGGLRNAALLREIADSEPSVRPYHQVAPLDVDGILIALDEFGQEDALHSEVRMETDRRHHGVFEIGTYWGTSSLRLAHALRAGTGTSSPRGFGATVTTVELDPVHVAVARVLQLGHSRAVLPRLGARRFAAVLMDRWGSEYEEDVDLLERLQLLKAGSVLVADNVLSTGAAGFLWRTGRGCELTNTASRYTSQIIQVEEVVDKSEDWISVSVLTAPPDPFPRRPLPEALAELQRRSSHLRGRVVGTNGREAGAGWSESGGSQDEADPVDRWEDREVAELEMPRFSREARVDRWPKPPKSTPSRPSPPSLIPWELVAAAIAVDPRHHGARRATWNLCASALRGGRQVRGAGRRRCWGTERNDPVVSPTVSSTMAKADEEKMPELDPLGSVKFLPIIFLGLALPRAIAGAIAVAIWRKWDTQQYEQNIANLVKGEHGYLYAAAALFGLMVHWINQFPMIYKHMLMRMNSGNLRANMMIYKQLGAKEDAPYVVLETQGPVGCYNRANRSLFHFTENSLAFVLCLLLAGVIFPLPALALTACFSVGRVVHQIGYATAGYGGHALGFLIAMLSDMTLQMLCVLVAIKSLGYSGLEKGKQQIDDHFEFASAPDDEEDDDEELDFEYPDSPDGDDPGEESDARRQWHGKIYMVSEVEEPYVSEVPEVKPQIEIPQILSSEVLQPELQGYGVLDTGATESVSSLAALEYIHLRRTELMGHGNHVTVIPGPQKMFRFGNGSLQFSESYVHLKQTVGPHEIDLGVFTLDSKGVPLLIGVRTLERLGAIIDVHQSMLVLKTVDPHLVIPLRRSRTGHLLLDLCSNWLDGGARILFMQDTTDADDREKVFAVQELSGYPHAPNYSSTTSPLLSPSMTSLSTTTASLPHELLHDRFHKVEVKGSQVLCVSVDDVHESERCAPSFSLNVETLFPVFEEPSLMQEVVEEPFILEETFGDATPFSSALLAEQRNSDLGMSLRILAILATSTLTSPHGGSYHSEEDFYHPSEGQAAARGDECRRDVRGGHESGKPETKPKARATQGYVKEEHPRDPEILSQTPGFMEHRWNSSFPGPAIGKVDYKAEKILDLGAMLSKYDLTVENEDMDLCTVLSPNDLVLDNLATAMSNDLSTNEFTPENVNIEYEVPDYLLDPLKYYEAPGEEPEVDEEQYHGTEATYELTPEEVNFIEKTLQEKRMAFEDCLVITPWVADFNEPPM</sequence>
<feature type="compositionally biased region" description="Basic and acidic residues" evidence="7">
    <location>
        <begin position="1792"/>
        <end position="1813"/>
    </location>
</feature>
<evidence type="ECO:0000256" key="5">
    <source>
        <dbReference type="ARBA" id="ARBA00023136"/>
    </source>
</evidence>
<name>A0ABP0PR08_9DINO</name>
<feature type="region of interest" description="Disordered" evidence="7">
    <location>
        <begin position="1078"/>
        <end position="1098"/>
    </location>
</feature>
<dbReference type="SUPFAM" id="SSF161084">
    <property type="entry name" value="MAPEG domain-like"/>
    <property type="match status" value="1"/>
</dbReference>
<proteinExistence type="predicted"/>
<dbReference type="Pfam" id="PF01124">
    <property type="entry name" value="MAPEG"/>
    <property type="match status" value="1"/>
</dbReference>
<feature type="region of interest" description="Disordered" evidence="7">
    <location>
        <begin position="1769"/>
        <end position="1830"/>
    </location>
</feature>
<dbReference type="InterPro" id="IPR001129">
    <property type="entry name" value="Membr-assoc_MAPEG"/>
</dbReference>
<accession>A0ABP0PR08</accession>
<dbReference type="InterPro" id="IPR002885">
    <property type="entry name" value="PPR_rpt"/>
</dbReference>
<keyword evidence="5 8" id="KW-0472">Membrane</keyword>
<dbReference type="SUPFAM" id="SSF53335">
    <property type="entry name" value="S-adenosyl-L-methionine-dependent methyltransferases"/>
    <property type="match status" value="1"/>
</dbReference>
<feature type="compositionally biased region" description="Low complexity" evidence="7">
    <location>
        <begin position="1039"/>
        <end position="1052"/>
    </location>
</feature>
<evidence type="ECO:0000256" key="2">
    <source>
        <dbReference type="ARBA" id="ARBA00022692"/>
    </source>
</evidence>
<dbReference type="InterPro" id="IPR029063">
    <property type="entry name" value="SAM-dependent_MTases_sf"/>
</dbReference>
<dbReference type="InterPro" id="IPR021109">
    <property type="entry name" value="Peptidase_aspartic_dom_sf"/>
</dbReference>
<comment type="subcellular location">
    <subcellularLocation>
        <location evidence="1">Membrane</location>
    </subcellularLocation>
</comment>
<keyword evidence="2 8" id="KW-0812">Transmembrane</keyword>
<dbReference type="EMBL" id="CAXAMM010037446">
    <property type="protein sequence ID" value="CAK9077165.1"/>
    <property type="molecule type" value="Genomic_DNA"/>
</dbReference>
<dbReference type="Gene3D" id="1.20.120.550">
    <property type="entry name" value="Membrane associated eicosanoid/glutathione metabolism-like domain"/>
    <property type="match status" value="1"/>
</dbReference>
<keyword evidence="3" id="KW-0677">Repeat</keyword>
<feature type="transmembrane region" description="Helical" evidence="8">
    <location>
        <begin position="1182"/>
        <end position="1205"/>
    </location>
</feature>
<dbReference type="PROSITE" id="PS51375">
    <property type="entry name" value="PPR"/>
    <property type="match status" value="1"/>
</dbReference>
<organism evidence="9 10">
    <name type="scientific">Durusdinium trenchii</name>
    <dbReference type="NCBI Taxonomy" id="1381693"/>
    <lineage>
        <taxon>Eukaryota</taxon>
        <taxon>Sar</taxon>
        <taxon>Alveolata</taxon>
        <taxon>Dinophyceae</taxon>
        <taxon>Suessiales</taxon>
        <taxon>Symbiodiniaceae</taxon>
        <taxon>Durusdinium</taxon>
    </lineage>
</organism>
<feature type="compositionally biased region" description="Pro residues" evidence="7">
    <location>
        <begin position="1087"/>
        <end position="1098"/>
    </location>
</feature>
<feature type="compositionally biased region" description="Acidic residues" evidence="7">
    <location>
        <begin position="1397"/>
        <end position="1423"/>
    </location>
</feature>
<dbReference type="PANTHER" id="PTHR47447">
    <property type="entry name" value="OS03G0856100 PROTEIN"/>
    <property type="match status" value="1"/>
</dbReference>
<evidence type="ECO:0000256" key="4">
    <source>
        <dbReference type="ARBA" id="ARBA00022989"/>
    </source>
</evidence>
<feature type="region of interest" description="Disordered" evidence="7">
    <location>
        <begin position="663"/>
        <end position="686"/>
    </location>
</feature>
<evidence type="ECO:0000256" key="8">
    <source>
        <dbReference type="SAM" id="Phobius"/>
    </source>
</evidence>
<feature type="transmembrane region" description="Helical" evidence="8">
    <location>
        <begin position="1306"/>
        <end position="1330"/>
    </location>
</feature>
<dbReference type="InterPro" id="IPR011990">
    <property type="entry name" value="TPR-like_helical_dom_sf"/>
</dbReference>
<dbReference type="Pfam" id="PF01535">
    <property type="entry name" value="PPR"/>
    <property type="match status" value="3"/>
</dbReference>
<evidence type="ECO:0000256" key="7">
    <source>
        <dbReference type="SAM" id="MobiDB-lite"/>
    </source>
</evidence>
<evidence type="ECO:0000313" key="9">
    <source>
        <dbReference type="EMBL" id="CAK9077165.1"/>
    </source>
</evidence>
<evidence type="ECO:0000313" key="10">
    <source>
        <dbReference type="Proteomes" id="UP001642464"/>
    </source>
</evidence>
<dbReference type="Gene3D" id="3.40.50.150">
    <property type="entry name" value="Vaccinia Virus protein VP39"/>
    <property type="match status" value="1"/>
</dbReference>
<feature type="region of interest" description="Disordered" evidence="7">
    <location>
        <begin position="1395"/>
        <end position="1426"/>
    </location>
</feature>